<reference evidence="6 7" key="1">
    <citation type="submission" date="2019-03" db="EMBL/GenBank/DDBJ databases">
        <title>Rhodosporidium diobovatum UCD-FST 08-225 genome sequencing, assembly, and annotation.</title>
        <authorList>
            <person name="Fakankun I.U."/>
            <person name="Fristensky B."/>
            <person name="Levin D.B."/>
        </authorList>
    </citation>
    <scope>NUCLEOTIDE SEQUENCE [LARGE SCALE GENOMIC DNA]</scope>
    <source>
        <strain evidence="6 7">UCD-FST 08-225</strain>
    </source>
</reference>
<gene>
    <name evidence="6" type="ORF">DMC30DRAFT_345175</name>
</gene>
<dbReference type="STRING" id="5288.A0A5C5G9Y7"/>
<evidence type="ECO:0000256" key="4">
    <source>
        <dbReference type="ARBA" id="ARBA00023211"/>
    </source>
</evidence>
<comment type="cofactor">
    <cofactor evidence="1">
        <name>Mn(2+)</name>
        <dbReference type="ChEBI" id="CHEBI:29035"/>
    </cofactor>
</comment>
<evidence type="ECO:0000259" key="5">
    <source>
        <dbReference type="SMART" id="SM01131"/>
    </source>
</evidence>
<feature type="domain" description="DHHA2" evidence="5">
    <location>
        <begin position="288"/>
        <end position="477"/>
    </location>
</feature>
<comment type="caution">
    <text evidence="6">The sequence shown here is derived from an EMBL/GenBank/DDBJ whole genome shotgun (WGS) entry which is preliminary data.</text>
</comment>
<evidence type="ECO:0000313" key="7">
    <source>
        <dbReference type="Proteomes" id="UP000311382"/>
    </source>
</evidence>
<dbReference type="Gene3D" id="3.10.310.20">
    <property type="entry name" value="DHHA2 domain"/>
    <property type="match status" value="1"/>
</dbReference>
<dbReference type="OrthoDB" id="374045at2759"/>
<proteinExistence type="predicted"/>
<dbReference type="SUPFAM" id="SSF64182">
    <property type="entry name" value="DHH phosphoesterases"/>
    <property type="match status" value="1"/>
</dbReference>
<dbReference type="InterPro" id="IPR001667">
    <property type="entry name" value="DDH_dom"/>
</dbReference>
<dbReference type="PANTHER" id="PTHR12112:SF39">
    <property type="entry name" value="EG:152A3.5 PROTEIN (FBGN0003116_PN PROTEIN)"/>
    <property type="match status" value="1"/>
</dbReference>
<dbReference type="PANTHER" id="PTHR12112">
    <property type="entry name" value="BNIP - RELATED"/>
    <property type="match status" value="1"/>
</dbReference>
<evidence type="ECO:0000256" key="2">
    <source>
        <dbReference type="ARBA" id="ARBA00022723"/>
    </source>
</evidence>
<dbReference type="EMBL" id="SOZI01000001">
    <property type="protein sequence ID" value="TNY24761.1"/>
    <property type="molecule type" value="Genomic_DNA"/>
</dbReference>
<dbReference type="InterPro" id="IPR038222">
    <property type="entry name" value="DHHA2_dom_sf"/>
</dbReference>
<keyword evidence="7" id="KW-1185">Reference proteome</keyword>
<protein>
    <submittedName>
        <fullName evidence="6">Putative Exopolyphosphatase</fullName>
    </submittedName>
</protein>
<dbReference type="Proteomes" id="UP000311382">
    <property type="component" value="Unassembled WGS sequence"/>
</dbReference>
<organism evidence="6 7">
    <name type="scientific">Rhodotorula diobovata</name>
    <dbReference type="NCBI Taxonomy" id="5288"/>
    <lineage>
        <taxon>Eukaryota</taxon>
        <taxon>Fungi</taxon>
        <taxon>Dikarya</taxon>
        <taxon>Basidiomycota</taxon>
        <taxon>Pucciniomycotina</taxon>
        <taxon>Microbotryomycetes</taxon>
        <taxon>Sporidiobolales</taxon>
        <taxon>Sporidiobolaceae</taxon>
        <taxon>Rhodotorula</taxon>
    </lineage>
</organism>
<dbReference type="SMART" id="SM01131">
    <property type="entry name" value="DHHA2"/>
    <property type="match status" value="1"/>
</dbReference>
<dbReference type="Gene3D" id="3.90.1640.10">
    <property type="entry name" value="inorganic pyrophosphatase (n-terminal core)"/>
    <property type="match status" value="1"/>
</dbReference>
<evidence type="ECO:0000256" key="3">
    <source>
        <dbReference type="ARBA" id="ARBA00022801"/>
    </source>
</evidence>
<dbReference type="GO" id="GO:0004309">
    <property type="term" value="F:exopolyphosphatase activity"/>
    <property type="evidence" value="ECO:0007669"/>
    <property type="project" value="TreeGrafter"/>
</dbReference>
<dbReference type="GO" id="GO:0046872">
    <property type="term" value="F:metal ion binding"/>
    <property type="evidence" value="ECO:0007669"/>
    <property type="project" value="UniProtKB-KW"/>
</dbReference>
<name>A0A5C5G9Y7_9BASI</name>
<dbReference type="InterPro" id="IPR038763">
    <property type="entry name" value="DHH_sf"/>
</dbReference>
<sequence>MTTTTTTTSYLDQLARDKRDFLEAVRQGQGNDDWVVTVGNEAGDLDSLASALGYAHFAAQRSSTSSPRRRYVPLVLTARPDLHLRPENVLALSSAGVDPSLLLTIDDLPSPSSSSSSASSSSSPLLAGRPFALVDHNALLAPFRARPSDPSDRADDARVVAIVDHHADEGRHLGARPRRIEVVGSCASLVVDEFLGGGGGDGRGEKEVDVDVPRPVADLLLSSIVIDTRLKPVADGGKATTVDLSAVEALLPLSSFSPSSSSLSTSANSSTDATAASTAALDALKAHNARLSHAKEDVSHLSARDLLRRDYKEYLSSSPSGGVRYGLSTVPLPLSTLLDAPPAPAHDDERVARLVRDVRAWMDERELDLAGVLTSFVHVKRKSGKEGKHRREVMLVLRGGAAQARALEHVFGALEGDEVLRLKEWKERETYGVSEGGWDAEGKGEGEGEGEDRWRIWQQGNDRATRKQVAPSLKSAVELAVGGGAAAAGAGGAQL</sequence>
<dbReference type="Pfam" id="PF02833">
    <property type="entry name" value="DHHA2"/>
    <property type="match status" value="1"/>
</dbReference>
<evidence type="ECO:0000256" key="1">
    <source>
        <dbReference type="ARBA" id="ARBA00001936"/>
    </source>
</evidence>
<evidence type="ECO:0000313" key="6">
    <source>
        <dbReference type="EMBL" id="TNY24761.1"/>
    </source>
</evidence>
<dbReference type="GO" id="GO:0005737">
    <property type="term" value="C:cytoplasm"/>
    <property type="evidence" value="ECO:0007669"/>
    <property type="project" value="InterPro"/>
</dbReference>
<dbReference type="Pfam" id="PF01368">
    <property type="entry name" value="DHH"/>
    <property type="match status" value="1"/>
</dbReference>
<dbReference type="InterPro" id="IPR004097">
    <property type="entry name" value="DHHA2"/>
</dbReference>
<keyword evidence="2" id="KW-0479">Metal-binding</keyword>
<accession>A0A5C5G9Y7</accession>
<dbReference type="AlphaFoldDB" id="A0A5C5G9Y7"/>
<keyword evidence="3" id="KW-0378">Hydrolase</keyword>
<keyword evidence="4" id="KW-0464">Manganese</keyword>